<keyword evidence="8 13" id="KW-0808">Transferase</keyword>
<keyword evidence="9" id="KW-0677">Repeat</keyword>
<evidence type="ECO:0000256" key="8">
    <source>
        <dbReference type="ARBA" id="ARBA00022679"/>
    </source>
</evidence>
<feature type="repeat" description="Lumazine-binding" evidence="11">
    <location>
        <begin position="1"/>
        <end position="96"/>
    </location>
</feature>
<feature type="domain" description="Lumazine-binding" evidence="12">
    <location>
        <begin position="97"/>
        <end position="193"/>
    </location>
</feature>
<feature type="domain" description="Lumazine-binding" evidence="12">
    <location>
        <begin position="1"/>
        <end position="96"/>
    </location>
</feature>
<comment type="catalytic activity">
    <reaction evidence="1">
        <text>2 6,7-dimethyl-8-(1-D-ribityl)lumazine + H(+) = 5-amino-6-(D-ribitylamino)uracil + riboflavin</text>
        <dbReference type="Rhea" id="RHEA:20772"/>
        <dbReference type="ChEBI" id="CHEBI:15378"/>
        <dbReference type="ChEBI" id="CHEBI:15934"/>
        <dbReference type="ChEBI" id="CHEBI:57986"/>
        <dbReference type="ChEBI" id="CHEBI:58201"/>
        <dbReference type="EC" id="2.5.1.9"/>
    </reaction>
</comment>
<proteinExistence type="predicted"/>
<dbReference type="Pfam" id="PF00677">
    <property type="entry name" value="Lum_binding"/>
    <property type="match status" value="2"/>
</dbReference>
<dbReference type="NCBIfam" id="NF009566">
    <property type="entry name" value="PRK13020.1"/>
    <property type="match status" value="1"/>
</dbReference>
<dbReference type="PANTHER" id="PTHR21098:SF12">
    <property type="entry name" value="RIBOFLAVIN SYNTHASE"/>
    <property type="match status" value="1"/>
</dbReference>
<evidence type="ECO:0000313" key="14">
    <source>
        <dbReference type="Proteomes" id="UP000579136"/>
    </source>
</evidence>
<evidence type="ECO:0000256" key="2">
    <source>
        <dbReference type="ARBA" id="ARBA00002803"/>
    </source>
</evidence>
<feature type="repeat" description="Lumazine-binding" evidence="11">
    <location>
        <begin position="97"/>
        <end position="193"/>
    </location>
</feature>
<evidence type="ECO:0000259" key="12">
    <source>
        <dbReference type="PROSITE" id="PS51177"/>
    </source>
</evidence>
<dbReference type="Gene3D" id="2.40.30.20">
    <property type="match status" value="2"/>
</dbReference>
<dbReference type="GO" id="GO:0009231">
    <property type="term" value="P:riboflavin biosynthetic process"/>
    <property type="evidence" value="ECO:0007669"/>
    <property type="project" value="UniProtKB-KW"/>
</dbReference>
<dbReference type="GO" id="GO:0004746">
    <property type="term" value="F:riboflavin synthase activity"/>
    <property type="evidence" value="ECO:0007669"/>
    <property type="project" value="UniProtKB-UniRule"/>
</dbReference>
<dbReference type="SUPFAM" id="SSF63380">
    <property type="entry name" value="Riboflavin synthase domain-like"/>
    <property type="match status" value="2"/>
</dbReference>
<dbReference type="InterPro" id="IPR023366">
    <property type="entry name" value="ATP_synth_asu-like_sf"/>
</dbReference>
<organism evidence="13 14">
    <name type="scientific">Nosocomiicoccus ampullae</name>
    <dbReference type="NCBI Taxonomy" id="489910"/>
    <lineage>
        <taxon>Bacteria</taxon>
        <taxon>Bacillati</taxon>
        <taxon>Bacillota</taxon>
        <taxon>Bacilli</taxon>
        <taxon>Bacillales</taxon>
        <taxon>Staphylococcaceae</taxon>
        <taxon>Nosocomiicoccus</taxon>
    </lineage>
</organism>
<evidence type="ECO:0000313" key="13">
    <source>
        <dbReference type="EMBL" id="MBB5175515.1"/>
    </source>
</evidence>
<dbReference type="AlphaFoldDB" id="A0A9Q2CYQ7"/>
<comment type="subunit">
    <text evidence="4">Homotrimer.</text>
</comment>
<dbReference type="NCBIfam" id="NF006767">
    <property type="entry name" value="PRK09289.1"/>
    <property type="match status" value="1"/>
</dbReference>
<dbReference type="InterPro" id="IPR017938">
    <property type="entry name" value="Riboflavin_synthase-like_b-brl"/>
</dbReference>
<dbReference type="CDD" id="cd00402">
    <property type="entry name" value="Riboflavin_synthase_like"/>
    <property type="match status" value="1"/>
</dbReference>
<evidence type="ECO:0000256" key="10">
    <source>
        <dbReference type="NCBIfam" id="TIGR00187"/>
    </source>
</evidence>
<dbReference type="FunFam" id="2.40.30.20:FF:000004">
    <property type="entry name" value="Riboflavin synthase, alpha subunit"/>
    <property type="match status" value="1"/>
</dbReference>
<evidence type="ECO:0000256" key="4">
    <source>
        <dbReference type="ARBA" id="ARBA00011233"/>
    </source>
</evidence>
<dbReference type="FunFam" id="2.40.30.20:FF:000003">
    <property type="entry name" value="Riboflavin synthase, alpha subunit"/>
    <property type="match status" value="1"/>
</dbReference>
<comment type="pathway">
    <text evidence="3">Cofactor biosynthesis; riboflavin biosynthesis; riboflavin from 2-hydroxy-3-oxobutyl phosphate and 5-amino-6-(D-ribitylamino)uracil: step 2/2.</text>
</comment>
<name>A0A9Q2CYQ7_9STAP</name>
<comment type="caution">
    <text evidence="13">The sequence shown here is derived from an EMBL/GenBank/DDBJ whole genome shotgun (WGS) entry which is preliminary data.</text>
</comment>
<evidence type="ECO:0000256" key="9">
    <source>
        <dbReference type="ARBA" id="ARBA00022737"/>
    </source>
</evidence>
<comment type="function">
    <text evidence="2">Catalyzes the dismutation of two molecules of 6,7-dimethyl-8-ribityllumazine, resulting in the formation of riboflavin and 5-amino-6-(D-ribitylamino)uracil.</text>
</comment>
<evidence type="ECO:0000256" key="7">
    <source>
        <dbReference type="ARBA" id="ARBA00022619"/>
    </source>
</evidence>
<gene>
    <name evidence="13" type="ORF">HNQ45_000385</name>
</gene>
<dbReference type="PANTHER" id="PTHR21098">
    <property type="entry name" value="RIBOFLAVIN SYNTHASE ALPHA CHAIN"/>
    <property type="match status" value="1"/>
</dbReference>
<dbReference type="NCBIfam" id="TIGR00187">
    <property type="entry name" value="ribE"/>
    <property type="match status" value="1"/>
</dbReference>
<keyword evidence="7" id="KW-0686">Riboflavin biosynthesis</keyword>
<reference evidence="13 14" key="1">
    <citation type="submission" date="2020-08" db="EMBL/GenBank/DDBJ databases">
        <title>Genomic Encyclopedia of Type Strains, Phase IV (KMG-IV): sequencing the most valuable type-strain genomes for metagenomic binning, comparative biology and taxonomic classification.</title>
        <authorList>
            <person name="Goeker M."/>
        </authorList>
    </citation>
    <scope>NUCLEOTIDE SEQUENCE [LARGE SCALE GENOMIC DNA]</scope>
    <source>
        <strain evidence="13 14">DSM 19163</strain>
    </source>
</reference>
<dbReference type="EC" id="2.5.1.9" evidence="5 10"/>
<dbReference type="InterPro" id="IPR026017">
    <property type="entry name" value="Lumazine-bd_dom"/>
</dbReference>
<keyword evidence="14" id="KW-1185">Reference proteome</keyword>
<evidence type="ECO:0000256" key="6">
    <source>
        <dbReference type="ARBA" id="ARBA00013950"/>
    </source>
</evidence>
<evidence type="ECO:0000256" key="11">
    <source>
        <dbReference type="PROSITE-ProRule" id="PRU00524"/>
    </source>
</evidence>
<sequence length="200" mass="22305">MFTGIVETTGTVANIKKTDELLTLTIHSENFLDHISIGDSISVNGTCLTVTAFTSNTFSVDVMNETRKITTVDELKLNNEVNLERSLTANKEIGGHFVTGHVDCTGVITALQNNDNTHIFTIKIPDNYKSHLMKQGSITVDGISLTIFDVLDNEFKIHIIPETLRVTTLKYKNIGDIVNIETDMIMKYVDHILKNREVHA</sequence>
<evidence type="ECO:0000256" key="1">
    <source>
        <dbReference type="ARBA" id="ARBA00000968"/>
    </source>
</evidence>
<dbReference type="PROSITE" id="PS51177">
    <property type="entry name" value="LUMAZINE_BIND"/>
    <property type="match status" value="2"/>
</dbReference>
<dbReference type="EMBL" id="JACHHF010000002">
    <property type="protein sequence ID" value="MBB5175515.1"/>
    <property type="molecule type" value="Genomic_DNA"/>
</dbReference>
<dbReference type="Proteomes" id="UP000579136">
    <property type="component" value="Unassembled WGS sequence"/>
</dbReference>
<dbReference type="PIRSF" id="PIRSF000498">
    <property type="entry name" value="Riboflavin_syn_A"/>
    <property type="match status" value="1"/>
</dbReference>
<protein>
    <recommendedName>
        <fullName evidence="6 10">Riboflavin synthase</fullName>
        <ecNumber evidence="5 10">2.5.1.9</ecNumber>
    </recommendedName>
</protein>
<dbReference type="RefSeq" id="WP_183672938.1">
    <property type="nucleotide sequence ID" value="NZ_CBCRYX010000001.1"/>
</dbReference>
<accession>A0A9Q2CYQ7</accession>
<evidence type="ECO:0000256" key="5">
    <source>
        <dbReference type="ARBA" id="ARBA00012827"/>
    </source>
</evidence>
<evidence type="ECO:0000256" key="3">
    <source>
        <dbReference type="ARBA" id="ARBA00004887"/>
    </source>
</evidence>
<dbReference type="InterPro" id="IPR001783">
    <property type="entry name" value="Lumazine-bd"/>
</dbReference>